<feature type="domain" description="Transcription factor IIIC subunit Tfc1/Sfc1 triple barrel" evidence="6">
    <location>
        <begin position="18"/>
        <end position="115"/>
    </location>
</feature>
<dbReference type="GO" id="GO:0006384">
    <property type="term" value="P:transcription initiation at RNA polymerase III promoter"/>
    <property type="evidence" value="ECO:0007669"/>
    <property type="project" value="InterPro"/>
</dbReference>
<keyword evidence="2" id="KW-0238">DNA-binding</keyword>
<dbReference type="Pfam" id="PF17682">
    <property type="entry name" value="Tau95_N"/>
    <property type="match status" value="1"/>
</dbReference>
<dbReference type="GO" id="GO:0005634">
    <property type="term" value="C:nucleus"/>
    <property type="evidence" value="ECO:0007669"/>
    <property type="project" value="UniProtKB-SubCell"/>
</dbReference>
<proteinExistence type="predicted"/>
<dbReference type="InterPro" id="IPR041499">
    <property type="entry name" value="Tfc1/Sfc1_N"/>
</dbReference>
<dbReference type="InterPro" id="IPR042536">
    <property type="entry name" value="TFIIIC_tauA_Sfc1"/>
</dbReference>
<sequence length="428" mass="50053">MALPSSKTTNVGLKKHLLIEVPGIIKNMDNAIKMFGGFDKIKSCYFQDQSLSFLPEPDNPLEKGAIGERKDLHTIDNLYLIVKILRNKRTGEYKLKVLGEASIGYSFKTMNDFMVAPIDNVKNQKDIPKDIINRLFPEKIQDSYNWMENISNDSDFFLPPFTFSRYGQPSYRMLCRELEEDEYLKFVSKKGHGTNLRPERKAISLCVNGDEEFPTSPTSTAIEEANIRCKNPEVIEKFEQLFDERPMWTRGAIMIKTNFDDKTLKYILPRFAFYIVNGPFSRLWCKFGYDPRKDKSSYKYQTYMLILRRFAKIPQKIQHKSNVLERFAKAPENSFEEESPEHFYKEGILPKSRQIWYSFCDILLPSVQESLNEIKLHPFAKYDKQYGWIPPSFVAFTRKEVRKDIAKIVSTMEAEDIQVLDDEDWNSD</sequence>
<protein>
    <submittedName>
        <fullName evidence="8">General transcription factor 3C polypeptide 5</fullName>
    </submittedName>
</protein>
<dbReference type="WBParaSite" id="PTRK_0001408900.1">
    <property type="protein sequence ID" value="PTRK_0001408900.1"/>
    <property type="gene ID" value="PTRK_0001408900"/>
</dbReference>
<dbReference type="Proteomes" id="UP000038045">
    <property type="component" value="Unplaced"/>
</dbReference>
<evidence type="ECO:0000313" key="7">
    <source>
        <dbReference type="Proteomes" id="UP000038045"/>
    </source>
</evidence>
<reference evidence="8" key="1">
    <citation type="submission" date="2017-02" db="UniProtKB">
        <authorList>
            <consortium name="WormBaseParasite"/>
        </authorList>
    </citation>
    <scope>IDENTIFICATION</scope>
</reference>
<keyword evidence="7" id="KW-1185">Reference proteome</keyword>
<dbReference type="InterPro" id="IPR040454">
    <property type="entry name" value="TF_IIIC_Tfc1/Sfc1"/>
</dbReference>
<dbReference type="AlphaFoldDB" id="A0A0N4ZZ75"/>
<evidence type="ECO:0000259" key="6">
    <source>
        <dbReference type="Pfam" id="PF17682"/>
    </source>
</evidence>
<name>A0A0N4ZZ75_PARTI</name>
<keyword evidence="4" id="KW-0539">Nucleus</keyword>
<evidence type="ECO:0000256" key="3">
    <source>
        <dbReference type="ARBA" id="ARBA00023163"/>
    </source>
</evidence>
<evidence type="ECO:0000259" key="5">
    <source>
        <dbReference type="Pfam" id="PF09734"/>
    </source>
</evidence>
<evidence type="ECO:0000256" key="4">
    <source>
        <dbReference type="ARBA" id="ARBA00023242"/>
    </source>
</evidence>
<evidence type="ECO:0000313" key="8">
    <source>
        <dbReference type="WBParaSite" id="PTRK_0001408900.1"/>
    </source>
</evidence>
<dbReference type="GO" id="GO:0001002">
    <property type="term" value="F:RNA polymerase III type 1 promoter sequence-specific DNA binding"/>
    <property type="evidence" value="ECO:0007669"/>
    <property type="project" value="TreeGrafter"/>
</dbReference>
<comment type="subcellular location">
    <subcellularLocation>
        <location evidence="1">Nucleus</location>
    </subcellularLocation>
</comment>
<keyword evidence="3" id="KW-0804">Transcription</keyword>
<dbReference type="GO" id="GO:0000127">
    <property type="term" value="C:transcription factor TFIIIC complex"/>
    <property type="evidence" value="ECO:0007669"/>
    <property type="project" value="InterPro"/>
</dbReference>
<dbReference type="InterPro" id="IPR019136">
    <property type="entry name" value="TF_IIIC_su-5_HTH"/>
</dbReference>
<feature type="domain" description="Transcription factor IIIC subunit 5 HTH" evidence="5">
    <location>
        <begin position="157"/>
        <end position="304"/>
    </location>
</feature>
<dbReference type="Gene3D" id="3.30.200.160">
    <property type="entry name" value="TFIIIC, subcomplex tauA, subunit Sfc1, barrel domain"/>
    <property type="match status" value="1"/>
</dbReference>
<dbReference type="GO" id="GO:0001003">
    <property type="term" value="F:RNA polymerase III type 2 promoter sequence-specific DNA binding"/>
    <property type="evidence" value="ECO:0007669"/>
    <property type="project" value="TreeGrafter"/>
</dbReference>
<organism evidence="7 8">
    <name type="scientific">Parastrongyloides trichosuri</name>
    <name type="common">Possum-specific nematode worm</name>
    <dbReference type="NCBI Taxonomy" id="131310"/>
    <lineage>
        <taxon>Eukaryota</taxon>
        <taxon>Metazoa</taxon>
        <taxon>Ecdysozoa</taxon>
        <taxon>Nematoda</taxon>
        <taxon>Chromadorea</taxon>
        <taxon>Rhabditida</taxon>
        <taxon>Tylenchina</taxon>
        <taxon>Panagrolaimomorpha</taxon>
        <taxon>Strongyloidoidea</taxon>
        <taxon>Strongyloididae</taxon>
        <taxon>Parastrongyloides</taxon>
    </lineage>
</organism>
<dbReference type="Pfam" id="PF09734">
    <property type="entry name" value="Tau95"/>
    <property type="match status" value="1"/>
</dbReference>
<dbReference type="PANTHER" id="PTHR13230:SF5">
    <property type="entry name" value="GENERAL TRANSCRIPTION FACTOR 3C POLYPEPTIDE 5"/>
    <property type="match status" value="1"/>
</dbReference>
<evidence type="ECO:0000256" key="2">
    <source>
        <dbReference type="ARBA" id="ARBA00023125"/>
    </source>
</evidence>
<evidence type="ECO:0000256" key="1">
    <source>
        <dbReference type="ARBA" id="ARBA00004123"/>
    </source>
</evidence>
<dbReference type="PANTHER" id="PTHR13230">
    <property type="entry name" value="GENERAL TRANSCRIPTION FACTOR IIIC, POLYPEPTIDE 5"/>
    <property type="match status" value="1"/>
</dbReference>
<accession>A0A0N4ZZ75</accession>
<dbReference type="STRING" id="131310.A0A0N4ZZ75"/>